<name>M2LI32_BAUPA</name>
<dbReference type="STRING" id="717646.M2LI32"/>
<dbReference type="RefSeq" id="XP_007678719.1">
    <property type="nucleotide sequence ID" value="XM_007680529.1"/>
</dbReference>
<accession>M2LI32</accession>
<feature type="region of interest" description="Disordered" evidence="1">
    <location>
        <begin position="333"/>
        <end position="360"/>
    </location>
</feature>
<feature type="non-terminal residue" evidence="3">
    <location>
        <position position="1"/>
    </location>
</feature>
<dbReference type="InterPro" id="IPR018535">
    <property type="entry name" value="DUF1996"/>
</dbReference>
<dbReference type="EMBL" id="KB445559">
    <property type="protein sequence ID" value="EMC93842.1"/>
    <property type="molecule type" value="Genomic_DNA"/>
</dbReference>
<proteinExistence type="predicted"/>
<reference evidence="3 4" key="1">
    <citation type="journal article" date="2012" name="PLoS Pathog.">
        <title>Diverse lifestyles and strategies of plant pathogenesis encoded in the genomes of eighteen Dothideomycetes fungi.</title>
        <authorList>
            <person name="Ohm R.A."/>
            <person name="Feau N."/>
            <person name="Henrissat B."/>
            <person name="Schoch C.L."/>
            <person name="Horwitz B.A."/>
            <person name="Barry K.W."/>
            <person name="Condon B.J."/>
            <person name="Copeland A.C."/>
            <person name="Dhillon B."/>
            <person name="Glaser F."/>
            <person name="Hesse C.N."/>
            <person name="Kosti I."/>
            <person name="LaButti K."/>
            <person name="Lindquist E.A."/>
            <person name="Lucas S."/>
            <person name="Salamov A.A."/>
            <person name="Bradshaw R.E."/>
            <person name="Ciuffetti L."/>
            <person name="Hamelin R.C."/>
            <person name="Kema G.H.J."/>
            <person name="Lawrence C."/>
            <person name="Scott J.A."/>
            <person name="Spatafora J.W."/>
            <person name="Turgeon B.G."/>
            <person name="de Wit P.J.G.M."/>
            <person name="Zhong S."/>
            <person name="Goodwin S.B."/>
            <person name="Grigoriev I.V."/>
        </authorList>
    </citation>
    <scope>NUCLEOTIDE SEQUENCE [LARGE SCALE GENOMIC DNA]</scope>
    <source>
        <strain evidence="3 4">UAMH 10762</strain>
    </source>
</reference>
<dbReference type="OrthoDB" id="74764at2759"/>
<evidence type="ECO:0000313" key="4">
    <source>
        <dbReference type="Proteomes" id="UP000011761"/>
    </source>
</evidence>
<gene>
    <name evidence="3" type="ORF">BAUCODRAFT_46702</name>
</gene>
<evidence type="ECO:0000256" key="1">
    <source>
        <dbReference type="SAM" id="MobiDB-lite"/>
    </source>
</evidence>
<dbReference type="Proteomes" id="UP000011761">
    <property type="component" value="Unassembled WGS sequence"/>
</dbReference>
<dbReference type="PANTHER" id="PTHR43662">
    <property type="match status" value="1"/>
</dbReference>
<feature type="compositionally biased region" description="Low complexity" evidence="1">
    <location>
        <begin position="334"/>
        <end position="343"/>
    </location>
</feature>
<dbReference type="KEGG" id="bcom:BAUCODRAFT_46702"/>
<dbReference type="HOGENOM" id="CLU_014722_1_2_1"/>
<sequence>SATVFWRMPCQRTGIGRLDPLMDPGEIADHVHTIHGGGNFGLNTTYEDLAHPPAGPQNCTSCQVIQDKSAYWTPALYFMRPNGTTELVHQVGGMLAYYEKTFSDAVPFPEGFRMLAGNRNVRNFSGPFPDTDQSTWPWDASDQFFLEQRALGFNCLHYATAPEPSLYRHEMPNKTFMDTTCTNGLRLELAFPTCGNGSLDSSDHQSHMRYPSVINGGNCPTGFDVHFPYLHYETIWNTQDFAYEDGEFVFSNGDPVGTGYHGDFIMGWESSGYLGQAMQECTNSSGQVQDCPLFTTRGDEANFCNFTVPEVLVHDNSLALGTGLPGGVPIQSGPAPAAAYPDAGHGSPRTSSIPSASAAT</sequence>
<feature type="domain" description="DUF1996" evidence="2">
    <location>
        <begin position="19"/>
        <end position="268"/>
    </location>
</feature>
<dbReference type="OMA" id="ANCKDGI"/>
<organism evidence="3 4">
    <name type="scientific">Baudoinia panamericana (strain UAMH 10762)</name>
    <name type="common">Angels' share fungus</name>
    <name type="synonym">Baudoinia compniacensis (strain UAMH 10762)</name>
    <dbReference type="NCBI Taxonomy" id="717646"/>
    <lineage>
        <taxon>Eukaryota</taxon>
        <taxon>Fungi</taxon>
        <taxon>Dikarya</taxon>
        <taxon>Ascomycota</taxon>
        <taxon>Pezizomycotina</taxon>
        <taxon>Dothideomycetes</taxon>
        <taxon>Dothideomycetidae</taxon>
        <taxon>Mycosphaerellales</taxon>
        <taxon>Teratosphaeriaceae</taxon>
        <taxon>Baudoinia</taxon>
    </lineage>
</organism>
<keyword evidence="4" id="KW-1185">Reference proteome</keyword>
<evidence type="ECO:0000259" key="2">
    <source>
        <dbReference type="Pfam" id="PF09362"/>
    </source>
</evidence>
<dbReference type="Pfam" id="PF09362">
    <property type="entry name" value="DUF1996"/>
    <property type="match status" value="1"/>
</dbReference>
<evidence type="ECO:0000313" key="3">
    <source>
        <dbReference type="EMBL" id="EMC93842.1"/>
    </source>
</evidence>
<dbReference type="GeneID" id="19114616"/>
<protein>
    <recommendedName>
        <fullName evidence="2">DUF1996 domain-containing protein</fullName>
    </recommendedName>
</protein>
<dbReference type="PANTHER" id="PTHR43662:SF7">
    <property type="entry name" value="DUF1996 DOMAIN-CONTAINING PROTEIN"/>
    <property type="match status" value="1"/>
</dbReference>
<feature type="compositionally biased region" description="Polar residues" evidence="1">
    <location>
        <begin position="348"/>
        <end position="360"/>
    </location>
</feature>
<dbReference type="AlphaFoldDB" id="M2LI32"/>
<feature type="non-terminal residue" evidence="3">
    <location>
        <position position="360"/>
    </location>
</feature>
<dbReference type="eggNOG" id="ENOG502QW32">
    <property type="taxonomic scope" value="Eukaryota"/>
</dbReference>